<reference evidence="2" key="1">
    <citation type="journal article" date="2020" name="Stud. Mycol.">
        <title>101 Dothideomycetes genomes: a test case for predicting lifestyles and emergence of pathogens.</title>
        <authorList>
            <person name="Haridas S."/>
            <person name="Albert R."/>
            <person name="Binder M."/>
            <person name="Bloem J."/>
            <person name="Labutti K."/>
            <person name="Salamov A."/>
            <person name="Andreopoulos B."/>
            <person name="Baker S."/>
            <person name="Barry K."/>
            <person name="Bills G."/>
            <person name="Bluhm B."/>
            <person name="Cannon C."/>
            <person name="Castanera R."/>
            <person name="Culley D."/>
            <person name="Daum C."/>
            <person name="Ezra D."/>
            <person name="Gonzalez J."/>
            <person name="Henrissat B."/>
            <person name="Kuo A."/>
            <person name="Liang C."/>
            <person name="Lipzen A."/>
            <person name="Lutzoni F."/>
            <person name="Magnuson J."/>
            <person name="Mondo S."/>
            <person name="Nolan M."/>
            <person name="Ohm R."/>
            <person name="Pangilinan J."/>
            <person name="Park H.-J."/>
            <person name="Ramirez L."/>
            <person name="Alfaro M."/>
            <person name="Sun H."/>
            <person name="Tritt A."/>
            <person name="Yoshinaga Y."/>
            <person name="Zwiers L.-H."/>
            <person name="Turgeon B."/>
            <person name="Goodwin S."/>
            <person name="Spatafora J."/>
            <person name="Crous P."/>
            <person name="Grigoriev I."/>
        </authorList>
    </citation>
    <scope>NUCLEOTIDE SEQUENCE</scope>
    <source>
        <strain evidence="2">CBS 133067</strain>
    </source>
</reference>
<feature type="domain" description="Amidohydrolase 3" evidence="1">
    <location>
        <begin position="60"/>
        <end position="527"/>
    </location>
</feature>
<comment type="caution">
    <text evidence="2">The sequence shown here is derived from an EMBL/GenBank/DDBJ whole genome shotgun (WGS) entry which is preliminary data.</text>
</comment>
<dbReference type="OrthoDB" id="194468at2759"/>
<dbReference type="Gene3D" id="3.20.20.140">
    <property type="entry name" value="Metal-dependent hydrolases"/>
    <property type="match status" value="1"/>
</dbReference>
<dbReference type="AlphaFoldDB" id="A0A9P4I9P0"/>
<dbReference type="SUPFAM" id="SSF51338">
    <property type="entry name" value="Composite domain of metallo-dependent hydrolases"/>
    <property type="match status" value="1"/>
</dbReference>
<dbReference type="Proteomes" id="UP000799772">
    <property type="component" value="Unassembled WGS sequence"/>
</dbReference>
<dbReference type="InterPro" id="IPR032466">
    <property type="entry name" value="Metal_Hydrolase"/>
</dbReference>
<dbReference type="SUPFAM" id="SSF51556">
    <property type="entry name" value="Metallo-dependent hydrolases"/>
    <property type="match status" value="1"/>
</dbReference>
<dbReference type="Pfam" id="PF07969">
    <property type="entry name" value="Amidohydro_3"/>
    <property type="match status" value="1"/>
</dbReference>
<dbReference type="PANTHER" id="PTHR22642:SF2">
    <property type="entry name" value="PROTEIN LONG AFTER FAR-RED 3"/>
    <property type="match status" value="1"/>
</dbReference>
<dbReference type="PANTHER" id="PTHR22642">
    <property type="entry name" value="IMIDAZOLONEPROPIONASE"/>
    <property type="match status" value="1"/>
</dbReference>
<dbReference type="Gene3D" id="3.10.310.70">
    <property type="match status" value="1"/>
</dbReference>
<keyword evidence="3" id="KW-1185">Reference proteome</keyword>
<dbReference type="EMBL" id="ML978128">
    <property type="protein sequence ID" value="KAF2097565.1"/>
    <property type="molecule type" value="Genomic_DNA"/>
</dbReference>
<evidence type="ECO:0000259" key="1">
    <source>
        <dbReference type="Pfam" id="PF07969"/>
    </source>
</evidence>
<proteinExistence type="predicted"/>
<name>A0A9P4I9P0_9PEZI</name>
<protein>
    <submittedName>
        <fullName evidence="2">Amidohydrolase 3</fullName>
    </submittedName>
</protein>
<dbReference type="GO" id="GO:0016810">
    <property type="term" value="F:hydrolase activity, acting on carbon-nitrogen (but not peptide) bonds"/>
    <property type="evidence" value="ECO:0007669"/>
    <property type="project" value="InterPro"/>
</dbReference>
<dbReference type="Gene3D" id="2.30.40.10">
    <property type="entry name" value="Urease, subunit C, domain 1"/>
    <property type="match status" value="1"/>
</dbReference>
<evidence type="ECO:0000313" key="3">
    <source>
        <dbReference type="Proteomes" id="UP000799772"/>
    </source>
</evidence>
<accession>A0A9P4I9P0</accession>
<dbReference type="InterPro" id="IPR013108">
    <property type="entry name" value="Amidohydro_3"/>
</dbReference>
<organism evidence="2 3">
    <name type="scientific">Rhizodiscina lignyota</name>
    <dbReference type="NCBI Taxonomy" id="1504668"/>
    <lineage>
        <taxon>Eukaryota</taxon>
        <taxon>Fungi</taxon>
        <taxon>Dikarya</taxon>
        <taxon>Ascomycota</taxon>
        <taxon>Pezizomycotina</taxon>
        <taxon>Dothideomycetes</taxon>
        <taxon>Pleosporomycetidae</taxon>
        <taxon>Aulographales</taxon>
        <taxon>Rhizodiscinaceae</taxon>
        <taxon>Rhizodiscina</taxon>
    </lineage>
</organism>
<sequence>MSLSSASTDNAVAYVNGRVYTINPASPWAEAFIVSPSGTFTVVGSNSSILETAKAEGLVTYDLRDSFVMPGIHDAHMHIHHSGLAQLNEPVIGMDATVKTLAEKLKEGSCACDYAHVHEDWILGHSVGVENYDRSYLDKTFPEIPVIIRTGGGHGMYLNTEALKRAGYDLQNEVETNGKRFLRREDGSLTGEVYETAMAKASLALPKPAVAHVKRAILKALRVAHSVGVTSVQEAGINSIALQALSELENEGLLQTDVATHIVHNVEFLAQEPISELERLIDRANDFKSKHVDTNFVKFAIDGVPLPPLMTQCGLDEHGNIEENKLTMAERDFEETLARYDARGMTIKIHACGAGSVRRSLDAIEKARKKNPTGPRHEVAHCNVVHENDYARFAKLNVTAEMSPAFFFGHPLTQGFKDVLDWDFVKLADAGAHITVGSDWGGFFDPSLIVAGANAVERVGKGSKERGGELLCRYLTLAGAEAVGKQNERGSIEVGKKASFIAVDKDLSKGEFDGASVTKTWFEGNLVWEKPKP</sequence>
<gene>
    <name evidence="2" type="ORF">NA57DRAFT_41130</name>
</gene>
<evidence type="ECO:0000313" key="2">
    <source>
        <dbReference type="EMBL" id="KAF2097565.1"/>
    </source>
</evidence>
<dbReference type="InterPro" id="IPR011059">
    <property type="entry name" value="Metal-dep_hydrolase_composite"/>
</dbReference>